<dbReference type="RefSeq" id="WP_137092473.1">
    <property type="nucleotide sequence ID" value="NZ_CP028923.1"/>
</dbReference>
<dbReference type="EMBL" id="CP028923">
    <property type="protein sequence ID" value="QCK16880.1"/>
    <property type="molecule type" value="Genomic_DNA"/>
</dbReference>
<evidence type="ECO:0000313" key="1">
    <source>
        <dbReference type="EMBL" id="QCK16880.1"/>
    </source>
</evidence>
<accession>A0A4D7JTK7</accession>
<name>A0A4D7JTK7_9BACT</name>
<evidence type="ECO:0000313" key="2">
    <source>
        <dbReference type="Proteomes" id="UP000298616"/>
    </source>
</evidence>
<organism evidence="1 2">
    <name type="scientific">Mangrovivirga cuniculi</name>
    <dbReference type="NCBI Taxonomy" id="2715131"/>
    <lineage>
        <taxon>Bacteria</taxon>
        <taxon>Pseudomonadati</taxon>
        <taxon>Bacteroidota</taxon>
        <taxon>Cytophagia</taxon>
        <taxon>Cytophagales</taxon>
        <taxon>Mangrovivirgaceae</taxon>
        <taxon>Mangrovivirga</taxon>
    </lineage>
</organism>
<proteinExistence type="predicted"/>
<dbReference type="KEGG" id="fpf:DCC35_20155"/>
<gene>
    <name evidence="1" type="ORF">DCC35_20155</name>
</gene>
<dbReference type="Proteomes" id="UP000298616">
    <property type="component" value="Chromosome"/>
</dbReference>
<sequence>MARFIIKNAINAIRGLIINLKKQNYCIYIIYRVIIKVNKTGVGLLTMTYKRRKLNKKTADIGISAAA</sequence>
<reference evidence="1 2" key="1">
    <citation type="submission" date="2018-04" db="EMBL/GenBank/DDBJ databases">
        <title>Complete genome uncultured novel isolate.</title>
        <authorList>
            <person name="Merlino G."/>
        </authorList>
    </citation>
    <scope>NUCLEOTIDE SEQUENCE [LARGE SCALE GENOMIC DNA]</scope>
    <source>
        <strain evidence="2">R1DC9</strain>
    </source>
</reference>
<keyword evidence="2" id="KW-1185">Reference proteome</keyword>
<dbReference type="AlphaFoldDB" id="A0A4D7JTK7"/>
<protein>
    <submittedName>
        <fullName evidence="1">Uncharacterized protein</fullName>
    </submittedName>
</protein>